<dbReference type="Proteomes" id="UP000036426">
    <property type="component" value="Unassembled WGS sequence"/>
</dbReference>
<evidence type="ECO:0000256" key="3">
    <source>
        <dbReference type="ARBA" id="ARBA00022448"/>
    </source>
</evidence>
<evidence type="ECO:0000256" key="4">
    <source>
        <dbReference type="ARBA" id="ARBA00022475"/>
    </source>
</evidence>
<keyword evidence="5 10" id="KW-0812">Transmembrane</keyword>
<dbReference type="EMBL" id="LDOV01000010">
    <property type="protein sequence ID" value="KLV02079.1"/>
    <property type="molecule type" value="Genomic_DNA"/>
</dbReference>
<dbReference type="InterPro" id="IPR002528">
    <property type="entry name" value="MATE_fam"/>
</dbReference>
<dbReference type="PANTHER" id="PTHR43549">
    <property type="entry name" value="MULTIDRUG RESISTANCE PROTEIN YPNP-RELATED"/>
    <property type="match status" value="1"/>
</dbReference>
<evidence type="ECO:0000256" key="9">
    <source>
        <dbReference type="SAM" id="MobiDB-lite"/>
    </source>
</evidence>
<gene>
    <name evidence="11" type="ORF">ABT58_06815</name>
</gene>
<feature type="transmembrane region" description="Helical" evidence="10">
    <location>
        <begin position="70"/>
        <end position="92"/>
    </location>
</feature>
<reference evidence="11 12" key="1">
    <citation type="submission" date="2015-05" db="EMBL/GenBank/DDBJ databases">
        <title>Photobacterium galathea sp. nov.</title>
        <authorList>
            <person name="Machado H."/>
            <person name="Gram L."/>
        </authorList>
    </citation>
    <scope>NUCLEOTIDE SEQUENCE [LARGE SCALE GENOMIC DNA]</scope>
    <source>
        <strain evidence="11 12">DSM 25995</strain>
    </source>
</reference>
<evidence type="ECO:0000313" key="11">
    <source>
        <dbReference type="EMBL" id="KLV02079.1"/>
    </source>
</evidence>
<dbReference type="GO" id="GO:0015297">
    <property type="term" value="F:antiporter activity"/>
    <property type="evidence" value="ECO:0007669"/>
    <property type="project" value="InterPro"/>
</dbReference>
<feature type="transmembrane region" description="Helical" evidence="10">
    <location>
        <begin position="365"/>
        <end position="384"/>
    </location>
</feature>
<dbReference type="GO" id="GO:0005886">
    <property type="term" value="C:plasma membrane"/>
    <property type="evidence" value="ECO:0007669"/>
    <property type="project" value="UniProtKB-SubCell"/>
</dbReference>
<dbReference type="InterPro" id="IPR048279">
    <property type="entry name" value="MdtK-like"/>
</dbReference>
<evidence type="ECO:0000256" key="7">
    <source>
        <dbReference type="ARBA" id="ARBA00023136"/>
    </source>
</evidence>
<keyword evidence="4" id="KW-1003">Cell membrane</keyword>
<evidence type="ECO:0000256" key="2">
    <source>
        <dbReference type="ARBA" id="ARBA00013489"/>
    </source>
</evidence>
<dbReference type="NCBIfam" id="TIGR00797">
    <property type="entry name" value="matE"/>
    <property type="match status" value="1"/>
</dbReference>
<feature type="transmembrane region" description="Helical" evidence="10">
    <location>
        <begin position="104"/>
        <end position="126"/>
    </location>
</feature>
<evidence type="ECO:0000256" key="8">
    <source>
        <dbReference type="ARBA" id="ARBA00030855"/>
    </source>
</evidence>
<evidence type="ECO:0000256" key="5">
    <source>
        <dbReference type="ARBA" id="ARBA00022692"/>
    </source>
</evidence>
<dbReference type="PATRIC" id="fig|754436.4.peg.1456"/>
<dbReference type="PANTHER" id="PTHR43549:SF3">
    <property type="entry name" value="MULTIDRUG RESISTANCE PROTEIN YPNP-RELATED"/>
    <property type="match status" value="1"/>
</dbReference>
<accession>A0A0J1GRN6</accession>
<feature type="transmembrane region" description="Helical" evidence="10">
    <location>
        <begin position="324"/>
        <end position="345"/>
    </location>
</feature>
<keyword evidence="7 10" id="KW-0472">Membrane</keyword>
<dbReference type="AlphaFoldDB" id="A0A0J1GRN6"/>
<feature type="transmembrane region" description="Helical" evidence="10">
    <location>
        <begin position="422"/>
        <end position="443"/>
    </location>
</feature>
<keyword evidence="12" id="KW-1185">Reference proteome</keyword>
<evidence type="ECO:0000313" key="12">
    <source>
        <dbReference type="Proteomes" id="UP000036426"/>
    </source>
</evidence>
<dbReference type="PIRSF" id="PIRSF006603">
    <property type="entry name" value="DinF"/>
    <property type="match status" value="1"/>
</dbReference>
<dbReference type="GO" id="GO:0042910">
    <property type="term" value="F:xenobiotic transmembrane transporter activity"/>
    <property type="evidence" value="ECO:0007669"/>
    <property type="project" value="InterPro"/>
</dbReference>
<evidence type="ECO:0000256" key="10">
    <source>
        <dbReference type="SAM" id="Phobius"/>
    </source>
</evidence>
<organism evidence="11 12">
    <name type="scientific">Photobacterium aphoticum</name>
    <dbReference type="NCBI Taxonomy" id="754436"/>
    <lineage>
        <taxon>Bacteria</taxon>
        <taxon>Pseudomonadati</taxon>
        <taxon>Pseudomonadota</taxon>
        <taxon>Gammaproteobacteria</taxon>
        <taxon>Vibrionales</taxon>
        <taxon>Vibrionaceae</taxon>
        <taxon>Photobacterium</taxon>
    </lineage>
</organism>
<keyword evidence="6 10" id="KW-1133">Transmembrane helix</keyword>
<feature type="transmembrane region" description="Helical" evidence="10">
    <location>
        <begin position="265"/>
        <end position="285"/>
    </location>
</feature>
<feature type="transmembrane region" description="Helical" evidence="10">
    <location>
        <begin position="205"/>
        <end position="222"/>
    </location>
</feature>
<protein>
    <recommendedName>
        <fullName evidence="2">Multidrug resistance protein NorM</fullName>
    </recommendedName>
    <alternativeName>
        <fullName evidence="8">Na(+)/drug antiporter</fullName>
    </alternativeName>
</protein>
<comment type="caution">
    <text evidence="11">The sequence shown here is derived from an EMBL/GenBank/DDBJ whole genome shotgun (WGS) entry which is preliminary data.</text>
</comment>
<feature type="transmembrane region" description="Helical" evidence="10">
    <location>
        <begin position="36"/>
        <end position="58"/>
    </location>
</feature>
<feature type="region of interest" description="Disordered" evidence="9">
    <location>
        <begin position="1"/>
        <end position="23"/>
    </location>
</feature>
<feature type="transmembrane region" description="Helical" evidence="10">
    <location>
        <begin position="179"/>
        <end position="199"/>
    </location>
</feature>
<comment type="subcellular location">
    <subcellularLocation>
        <location evidence="1">Cell inner membrane</location>
        <topology evidence="1">Multi-pass membrane protein</topology>
    </subcellularLocation>
</comment>
<sequence>MVFKRKSVEPTRASSPENDTPTPLGRQLFDMTWPMLFGVLSLMSFQLVDSAFIGQLGILPLAAQGFTLPMQMVVIGLQVGLGIATTSLISRVSGSGETHRAKQLGGLVVLTGAVSVFLLALVIWFGRDWILLLLSAPDTVYPVIDSYWPVWLASSWSGAMLYFAYSLCRANGNTMLPGIMMVVTSVLNMALDPLLIFTFDMGLNGAAWATIIAFGIGMLVVYPKVLQRHWMTFDWQDLDVVASMKELVHIMAPAMMSQLLPPVSSMLATKLVASFGAAAVAAWALGSRLEFFSIVVVLALTMSMPPMVGRLLGRGELETAKGLIRIAVKFVLVWQCVIAGLLLALSPVLTQLLTSEVKVADILSIHLMWVPISLGPLGICMLMVSICNALTLPMRALLISALRLFVCFLPAIWLGAQWAGLQGLFLGMLVGNTFAGIVAWVLYQQGLAGVERKYAQAQ</sequence>
<proteinExistence type="predicted"/>
<feature type="transmembrane region" description="Helical" evidence="10">
    <location>
        <begin position="396"/>
        <end position="416"/>
    </location>
</feature>
<dbReference type="Pfam" id="PF01554">
    <property type="entry name" value="MatE"/>
    <property type="match status" value="2"/>
</dbReference>
<feature type="compositionally biased region" description="Polar residues" evidence="9">
    <location>
        <begin position="12"/>
        <end position="21"/>
    </location>
</feature>
<name>A0A0J1GRN6_9GAMM</name>
<feature type="transmembrane region" description="Helical" evidence="10">
    <location>
        <begin position="291"/>
        <end position="312"/>
    </location>
</feature>
<evidence type="ECO:0000256" key="1">
    <source>
        <dbReference type="ARBA" id="ARBA00004429"/>
    </source>
</evidence>
<dbReference type="InterPro" id="IPR052031">
    <property type="entry name" value="Membrane_Transporter-Flippase"/>
</dbReference>
<feature type="transmembrane region" description="Helical" evidence="10">
    <location>
        <begin position="146"/>
        <end position="167"/>
    </location>
</feature>
<keyword evidence="3" id="KW-0813">Transport</keyword>
<evidence type="ECO:0000256" key="6">
    <source>
        <dbReference type="ARBA" id="ARBA00022989"/>
    </source>
</evidence>